<name>A0A6C0BG14_9ZZZZ</name>
<protein>
    <submittedName>
        <fullName evidence="1">Uncharacterized protein</fullName>
    </submittedName>
</protein>
<sequence>MHETQHSDVKGYIDVTENKHPIYHVKGWCFYDKNGGSVLPFRLTNGDVIVPITATARPDVANHYHNENIVQCGWEGTIETTTNYEMQMLIDDGWTTIFIGKVVDTRFSISKSIPSYIVVDHFYEHPDKVREFALQCSFYYHPNNHKGCRTDPCYRFPGLKERFEQIVGREIKNWTTYGTNGCFQYCVQGDETVYHADGQQYAGVLYLTPDAPPNAGTSLYRSRITKKMKYSGDEYHLVFRNGHLDETDFEVVDTIGNVYNRLILFDAKCIHAGINYFGTCKEDGRLFQLFFFDLA</sequence>
<accession>A0A6C0BG14</accession>
<dbReference type="EMBL" id="MN739157">
    <property type="protein sequence ID" value="QHS91275.1"/>
    <property type="molecule type" value="Genomic_DNA"/>
</dbReference>
<dbReference type="AlphaFoldDB" id="A0A6C0BG14"/>
<evidence type="ECO:0000313" key="1">
    <source>
        <dbReference type="EMBL" id="QHS91275.1"/>
    </source>
</evidence>
<proteinExistence type="predicted"/>
<organism evidence="1">
    <name type="scientific">viral metagenome</name>
    <dbReference type="NCBI Taxonomy" id="1070528"/>
    <lineage>
        <taxon>unclassified sequences</taxon>
        <taxon>metagenomes</taxon>
        <taxon>organismal metagenomes</taxon>
    </lineage>
</organism>
<reference evidence="1" key="1">
    <citation type="journal article" date="2020" name="Nature">
        <title>Giant virus diversity and host interactions through global metagenomics.</title>
        <authorList>
            <person name="Schulz F."/>
            <person name="Roux S."/>
            <person name="Paez-Espino D."/>
            <person name="Jungbluth S."/>
            <person name="Walsh D.A."/>
            <person name="Denef V.J."/>
            <person name="McMahon K.D."/>
            <person name="Konstantinidis K.T."/>
            <person name="Eloe-Fadrosh E.A."/>
            <person name="Kyrpides N.C."/>
            <person name="Woyke T."/>
        </authorList>
    </citation>
    <scope>NUCLEOTIDE SEQUENCE</scope>
    <source>
        <strain evidence="1">GVMAG-M-3300013004-44</strain>
    </source>
</reference>